<dbReference type="EMBL" id="KV941894">
    <property type="protein sequence ID" value="PIO26548.1"/>
    <property type="molecule type" value="Genomic_DNA"/>
</dbReference>
<sequence length="78" mass="8756">MESSNLYIATTSWWTERKSSLIFGIFRTQRSQLKKAARRRRSAFSGLTALSWFTAFVTGPVLTLSARLSNSSKPPKTA</sequence>
<evidence type="ECO:0000313" key="2">
    <source>
        <dbReference type="EMBL" id="PIO26548.1"/>
    </source>
</evidence>
<dbReference type="AlphaFoldDB" id="A0A2G9RF70"/>
<keyword evidence="1" id="KW-0472">Membrane</keyword>
<proteinExistence type="predicted"/>
<reference evidence="3" key="1">
    <citation type="journal article" date="2017" name="Nat. Commun.">
        <title>The North American bullfrog draft genome provides insight into hormonal regulation of long noncoding RNA.</title>
        <authorList>
            <person name="Hammond S.A."/>
            <person name="Warren R.L."/>
            <person name="Vandervalk B.P."/>
            <person name="Kucuk E."/>
            <person name="Khan H."/>
            <person name="Gibb E.A."/>
            <person name="Pandoh P."/>
            <person name="Kirk H."/>
            <person name="Zhao Y."/>
            <person name="Jones M."/>
            <person name="Mungall A.J."/>
            <person name="Coope R."/>
            <person name="Pleasance S."/>
            <person name="Moore R.A."/>
            <person name="Holt R.A."/>
            <person name="Round J.M."/>
            <person name="Ohora S."/>
            <person name="Walle B.V."/>
            <person name="Veldhoen N."/>
            <person name="Helbing C.C."/>
            <person name="Birol I."/>
        </authorList>
    </citation>
    <scope>NUCLEOTIDE SEQUENCE [LARGE SCALE GENOMIC DNA]</scope>
</reference>
<evidence type="ECO:0000313" key="3">
    <source>
        <dbReference type="Proteomes" id="UP000228934"/>
    </source>
</evidence>
<gene>
    <name evidence="2" type="ORF">AB205_0193990</name>
</gene>
<evidence type="ECO:0000256" key="1">
    <source>
        <dbReference type="SAM" id="Phobius"/>
    </source>
</evidence>
<dbReference type="Proteomes" id="UP000228934">
    <property type="component" value="Unassembled WGS sequence"/>
</dbReference>
<organism evidence="2 3">
    <name type="scientific">Aquarana catesbeiana</name>
    <name type="common">American bullfrog</name>
    <name type="synonym">Rana catesbeiana</name>
    <dbReference type="NCBI Taxonomy" id="8400"/>
    <lineage>
        <taxon>Eukaryota</taxon>
        <taxon>Metazoa</taxon>
        <taxon>Chordata</taxon>
        <taxon>Craniata</taxon>
        <taxon>Vertebrata</taxon>
        <taxon>Euteleostomi</taxon>
        <taxon>Amphibia</taxon>
        <taxon>Batrachia</taxon>
        <taxon>Anura</taxon>
        <taxon>Neobatrachia</taxon>
        <taxon>Ranoidea</taxon>
        <taxon>Ranidae</taxon>
        <taxon>Aquarana</taxon>
    </lineage>
</organism>
<keyword evidence="3" id="KW-1185">Reference proteome</keyword>
<accession>A0A2G9RF70</accession>
<name>A0A2G9RF70_AQUCT</name>
<keyword evidence="1" id="KW-0812">Transmembrane</keyword>
<protein>
    <submittedName>
        <fullName evidence="2">Uncharacterized protein</fullName>
    </submittedName>
</protein>
<keyword evidence="1" id="KW-1133">Transmembrane helix</keyword>
<feature type="transmembrane region" description="Helical" evidence="1">
    <location>
        <begin position="43"/>
        <end position="66"/>
    </location>
</feature>